<feature type="transmembrane region" description="Helical" evidence="1">
    <location>
        <begin position="620"/>
        <end position="637"/>
    </location>
</feature>
<dbReference type="InterPro" id="IPR024163">
    <property type="entry name" value="Aerotolerance_reg_N"/>
</dbReference>
<dbReference type="PANTHER" id="PTHR37464:SF1">
    <property type="entry name" value="BLL2463 PROTEIN"/>
    <property type="match status" value="1"/>
</dbReference>
<reference evidence="3" key="1">
    <citation type="journal article" date="2015" name="Nature">
        <title>Complex archaea that bridge the gap between prokaryotes and eukaryotes.</title>
        <authorList>
            <person name="Spang A."/>
            <person name="Saw J.H."/>
            <person name="Jorgensen S.L."/>
            <person name="Zaremba-Niedzwiedzka K."/>
            <person name="Martijn J."/>
            <person name="Lind A.E."/>
            <person name="van Eijk R."/>
            <person name="Schleper C."/>
            <person name="Guy L."/>
            <person name="Ettema T.J."/>
        </authorList>
    </citation>
    <scope>NUCLEOTIDE SEQUENCE</scope>
</reference>
<dbReference type="Pfam" id="PF07584">
    <property type="entry name" value="BatA"/>
    <property type="match status" value="1"/>
</dbReference>
<dbReference type="EMBL" id="LAZR01003338">
    <property type="protein sequence ID" value="KKN19417.1"/>
    <property type="molecule type" value="Genomic_DNA"/>
</dbReference>
<feature type="domain" description="VWFA" evidence="2">
    <location>
        <begin position="88"/>
        <end position="313"/>
    </location>
</feature>
<keyword evidence="1" id="KW-0812">Transmembrane</keyword>
<dbReference type="Gene3D" id="3.40.50.410">
    <property type="entry name" value="von Willebrand factor, type A domain"/>
    <property type="match status" value="1"/>
</dbReference>
<evidence type="ECO:0000256" key="1">
    <source>
        <dbReference type="SAM" id="Phobius"/>
    </source>
</evidence>
<proteinExistence type="predicted"/>
<sequence length="645" mass="73981">MGFINLLAFGYLSLISLVVLIYFFSKKRNVIEVPSIIPWKVLKEDVVRSRLFKVDFLFLLQILLILLLIFFLTRPYLKSSIINLSGKNVILIIDSSASMQTSEDDGSRFDQAKSQALKMVSKMNPWDKMMVISANSSSKIVSEFTGDKHKLNEAISKLRPKDTGTNLEEGVSLGVSLLKNVERGEMYVLTDQSPSSTSLTKLKAENINFIRYGKNFANVAITSLDVYQDMFKDYTEREAYVTIKNYSDDNKNVILNVFLNDQNIEEKEIELKGDEQKTLKVKNFTTSGILKAEIQTDDFLSVDNTAYAIINKIKPINILLVSNDNKLKGELEKIQRSAHRIKLTRVEVPDYTLETIKNYDVVIFHKFVPDTNPDINSLYVFPSTNTLYTQTKDAEEDRRFSNLLVPKQRLVKNVKVLDWDNTHPTMKHLDNLDELSIESSLEMEPPDWSTPLMKIAGNLDDAPIAFAGKYAGKRIMVLGFDISEFDFSKSDNLQALIMTLNIIQWLNPYEIEGHNKILTGGQYIPNYNVRGSIEILNPKEEIFKYNLKDDIEDHFVFNNIEYVGEYKISGTDTEGRFVANLFDEKESKIEPDSTDNEDLEFERKEAIISIEDKKNEFSKYLLLLVPFILLLEWLLYYRKVKAGTA</sequence>
<comment type="caution">
    <text evidence="3">The sequence shown here is derived from an EMBL/GenBank/DDBJ whole genome shotgun (WGS) entry which is preliminary data.</text>
</comment>
<dbReference type="SUPFAM" id="SSF53300">
    <property type="entry name" value="vWA-like"/>
    <property type="match status" value="1"/>
</dbReference>
<dbReference type="SMART" id="SM00327">
    <property type="entry name" value="VWA"/>
    <property type="match status" value="1"/>
</dbReference>
<name>A0A0F9P4T5_9ZZZZ</name>
<keyword evidence="1" id="KW-0472">Membrane</keyword>
<dbReference type="AlphaFoldDB" id="A0A0F9P4T5"/>
<organism evidence="3">
    <name type="scientific">marine sediment metagenome</name>
    <dbReference type="NCBI Taxonomy" id="412755"/>
    <lineage>
        <taxon>unclassified sequences</taxon>
        <taxon>metagenomes</taxon>
        <taxon>ecological metagenomes</taxon>
    </lineage>
</organism>
<feature type="transmembrane region" description="Helical" evidence="1">
    <location>
        <begin position="6"/>
        <end position="24"/>
    </location>
</feature>
<dbReference type="Pfam" id="PF13519">
    <property type="entry name" value="VWA_2"/>
    <property type="match status" value="1"/>
</dbReference>
<evidence type="ECO:0000259" key="2">
    <source>
        <dbReference type="PROSITE" id="PS50234"/>
    </source>
</evidence>
<accession>A0A0F9P4T5</accession>
<evidence type="ECO:0000313" key="3">
    <source>
        <dbReference type="EMBL" id="KKN19417.1"/>
    </source>
</evidence>
<dbReference type="PROSITE" id="PS50234">
    <property type="entry name" value="VWFA"/>
    <property type="match status" value="1"/>
</dbReference>
<gene>
    <name evidence="3" type="ORF">LCGC14_0945950</name>
</gene>
<dbReference type="PANTHER" id="PTHR37464">
    <property type="entry name" value="BLL2463 PROTEIN"/>
    <property type="match status" value="1"/>
</dbReference>
<feature type="transmembrane region" description="Helical" evidence="1">
    <location>
        <begin position="56"/>
        <end position="77"/>
    </location>
</feature>
<dbReference type="InterPro" id="IPR036465">
    <property type="entry name" value="vWFA_dom_sf"/>
</dbReference>
<protein>
    <recommendedName>
        <fullName evidence="2">VWFA domain-containing protein</fullName>
    </recommendedName>
</protein>
<keyword evidence="1" id="KW-1133">Transmembrane helix</keyword>
<dbReference type="InterPro" id="IPR002035">
    <property type="entry name" value="VWF_A"/>
</dbReference>